<dbReference type="InterPro" id="IPR009003">
    <property type="entry name" value="Peptidase_S1_PA"/>
</dbReference>
<dbReference type="SUPFAM" id="SSF50494">
    <property type="entry name" value="Trypsin-like serine proteases"/>
    <property type="match status" value="1"/>
</dbReference>
<protein>
    <submittedName>
        <fullName evidence="2">PDZ domain-containing protein</fullName>
    </submittedName>
</protein>
<reference evidence="2 3" key="1">
    <citation type="submission" date="2020-08" db="EMBL/GenBank/DDBJ databases">
        <authorList>
            <person name="Liu C."/>
            <person name="Sun Q."/>
        </authorList>
    </citation>
    <scope>NUCLEOTIDE SEQUENCE [LARGE SCALE GENOMIC DNA]</scope>
    <source>
        <strain evidence="2 3">NSJ-18</strain>
    </source>
</reference>
<evidence type="ECO:0000259" key="1">
    <source>
        <dbReference type="PROSITE" id="PS51494"/>
    </source>
</evidence>
<proteinExistence type="predicted"/>
<dbReference type="SUPFAM" id="SSF50156">
    <property type="entry name" value="PDZ domain-like"/>
    <property type="match status" value="1"/>
</dbReference>
<organism evidence="2 3">
    <name type="scientific">Romboutsia faecis</name>
    <dbReference type="NCBI Taxonomy" id="2764597"/>
    <lineage>
        <taxon>Bacteria</taxon>
        <taxon>Bacillati</taxon>
        <taxon>Bacillota</taxon>
        <taxon>Clostridia</taxon>
        <taxon>Peptostreptococcales</taxon>
        <taxon>Peptostreptococcaceae</taxon>
        <taxon>Romboutsia</taxon>
    </lineage>
</organism>
<evidence type="ECO:0000313" key="2">
    <source>
        <dbReference type="EMBL" id="MBC5996333.1"/>
    </source>
</evidence>
<dbReference type="EMBL" id="JACRWE010000002">
    <property type="protein sequence ID" value="MBC5996333.1"/>
    <property type="molecule type" value="Genomic_DNA"/>
</dbReference>
<dbReference type="InterPro" id="IPR036034">
    <property type="entry name" value="PDZ_sf"/>
</dbReference>
<comment type="caution">
    <text evidence="2">The sequence shown here is derived from an EMBL/GenBank/DDBJ whole genome shotgun (WGS) entry which is preliminary data.</text>
</comment>
<dbReference type="Gene3D" id="2.30.42.10">
    <property type="match status" value="1"/>
</dbReference>
<evidence type="ECO:0000313" key="3">
    <source>
        <dbReference type="Proteomes" id="UP000609849"/>
    </source>
</evidence>
<dbReference type="InterPro" id="IPR001478">
    <property type="entry name" value="PDZ"/>
</dbReference>
<dbReference type="RefSeq" id="WP_153972037.1">
    <property type="nucleotide sequence ID" value="NZ_JACRWE010000002.1"/>
</dbReference>
<feature type="domain" description="Peptidase S55" evidence="1">
    <location>
        <begin position="102"/>
        <end position="324"/>
    </location>
</feature>
<dbReference type="Pfam" id="PF13180">
    <property type="entry name" value="PDZ_2"/>
    <property type="match status" value="1"/>
</dbReference>
<dbReference type="PROSITE" id="PS51494">
    <property type="entry name" value="SPOIVB"/>
    <property type="match status" value="1"/>
</dbReference>
<dbReference type="Pfam" id="PF05580">
    <property type="entry name" value="Peptidase_S55"/>
    <property type="match status" value="1"/>
</dbReference>
<accession>A0ABR7JN43</accession>
<dbReference type="Proteomes" id="UP000609849">
    <property type="component" value="Unassembled WGS sequence"/>
</dbReference>
<name>A0ABR7JN43_9FIRM</name>
<dbReference type="InterPro" id="IPR008763">
    <property type="entry name" value="Peptidase_S55"/>
</dbReference>
<sequence length="324" mass="36994">MKKSFRINTKMFLIIFLLVVLFPTCIYSMQKKEKIPSEVIIGGELLQINMNTNKVMYYRNENEKNGLENYDLICKVDGKDINNREDILEYIISNKKNEKVQTIVLRNNKYETLYLKLSDLKPSFFTEYIPFSATLTYINPEDYSFGAVAHNIRVPDFNNVLTQNGEIYLCNMLEIKKSNEYEVGSIHGRINDSSQGKINKVNEYGAKGNISLDGFKDKQIYEVCKAKDVKLGSASLVINNSNEESKKFYEINITKINKQNKPSTQGFEFEVVDEAFIKEYGGILQGMSGSPIVQNGKIIGALSHVIATNPKEGIGLYIEWMMEK</sequence>
<gene>
    <name evidence="2" type="ORF">H8923_06125</name>
</gene>
<keyword evidence="3" id="KW-1185">Reference proteome</keyword>